<dbReference type="SMART" id="SM00331">
    <property type="entry name" value="PP2C_SIG"/>
    <property type="match status" value="1"/>
</dbReference>
<dbReference type="InterPro" id="IPR001932">
    <property type="entry name" value="PPM-type_phosphatase-like_dom"/>
</dbReference>
<organism evidence="2 3">
    <name type="scientific">Noviherbaspirillum humi</name>
    <dbReference type="NCBI Taxonomy" id="1688639"/>
    <lineage>
        <taxon>Bacteria</taxon>
        <taxon>Pseudomonadati</taxon>
        <taxon>Pseudomonadota</taxon>
        <taxon>Betaproteobacteria</taxon>
        <taxon>Burkholderiales</taxon>
        <taxon>Oxalobacteraceae</taxon>
        <taxon>Noviherbaspirillum</taxon>
    </lineage>
</organism>
<reference evidence="2 3" key="1">
    <citation type="submission" date="2017-06" db="EMBL/GenBank/DDBJ databases">
        <authorList>
            <person name="Kim H.J."/>
            <person name="Triplett B.A."/>
        </authorList>
    </citation>
    <scope>NUCLEOTIDE SEQUENCE [LARGE SCALE GENOMIC DNA]</scope>
    <source>
        <strain evidence="2 3">U15</strain>
    </source>
</reference>
<dbReference type="EMBL" id="FZOT01000002">
    <property type="protein sequence ID" value="SNS38877.1"/>
    <property type="molecule type" value="Genomic_DNA"/>
</dbReference>
<dbReference type="Gene3D" id="3.60.40.10">
    <property type="entry name" value="PPM-type phosphatase domain"/>
    <property type="match status" value="1"/>
</dbReference>
<dbReference type="AlphaFoldDB" id="A0A239E2N2"/>
<dbReference type="CDD" id="cd00143">
    <property type="entry name" value="PP2Cc"/>
    <property type="match status" value="1"/>
</dbReference>
<dbReference type="OrthoDB" id="9801841at2"/>
<keyword evidence="3" id="KW-1185">Reference proteome</keyword>
<name>A0A239E2N2_9BURK</name>
<gene>
    <name evidence="2" type="ORF">SAMN06265795_102494</name>
</gene>
<evidence type="ECO:0000313" key="3">
    <source>
        <dbReference type="Proteomes" id="UP000198284"/>
    </source>
</evidence>
<dbReference type="GO" id="GO:0004722">
    <property type="term" value="F:protein serine/threonine phosphatase activity"/>
    <property type="evidence" value="ECO:0007669"/>
    <property type="project" value="InterPro"/>
</dbReference>
<feature type="domain" description="PPM-type phosphatase" evidence="1">
    <location>
        <begin position="8"/>
        <end position="257"/>
    </location>
</feature>
<evidence type="ECO:0000313" key="2">
    <source>
        <dbReference type="EMBL" id="SNS38877.1"/>
    </source>
</evidence>
<sequence>MEHPIGLEFFAETDIGLVRSRNEDAFAISPEQGFAILADGMGGHNAGEVASTIAIKTIRRQLENFFPAFHASLGATTDDTSLQPLSSCLDDAVMQANAAILRAAENNPEYFGMGTTVVVAAFHGGFVTIAHVGDSRLYRLREGRLEQLTLDHSLLQRQIDQGRLTTEQAGFLPVPNRLTRAVGVAPALEIDIQRHAILPGDVYLLCSDGLTDMLSDADIRQVLAQEWPTLAAASAELIVETNTRGSRDNTTIILVRALALPGERGRQA</sequence>
<dbReference type="Pfam" id="PF13672">
    <property type="entry name" value="PP2C_2"/>
    <property type="match status" value="1"/>
</dbReference>
<evidence type="ECO:0000259" key="1">
    <source>
        <dbReference type="PROSITE" id="PS51746"/>
    </source>
</evidence>
<accession>A0A239E2N2</accession>
<dbReference type="InterPro" id="IPR015655">
    <property type="entry name" value="PP2C"/>
</dbReference>
<dbReference type="SMART" id="SM00332">
    <property type="entry name" value="PP2Cc"/>
    <property type="match status" value="1"/>
</dbReference>
<dbReference type="RefSeq" id="WP_089398321.1">
    <property type="nucleotide sequence ID" value="NZ_FZOT01000002.1"/>
</dbReference>
<dbReference type="SUPFAM" id="SSF81606">
    <property type="entry name" value="PP2C-like"/>
    <property type="match status" value="1"/>
</dbReference>
<dbReference type="PANTHER" id="PTHR47992">
    <property type="entry name" value="PROTEIN PHOSPHATASE"/>
    <property type="match status" value="1"/>
</dbReference>
<dbReference type="PROSITE" id="PS51746">
    <property type="entry name" value="PPM_2"/>
    <property type="match status" value="1"/>
</dbReference>
<protein>
    <submittedName>
        <fullName evidence="2">Protein phosphatase</fullName>
    </submittedName>
</protein>
<dbReference type="Proteomes" id="UP000198284">
    <property type="component" value="Unassembled WGS sequence"/>
</dbReference>
<dbReference type="InterPro" id="IPR036457">
    <property type="entry name" value="PPM-type-like_dom_sf"/>
</dbReference>
<proteinExistence type="predicted"/>